<keyword evidence="1" id="KW-1133">Transmembrane helix</keyword>
<organism evidence="2 3">
    <name type="scientific">Deinococcus roseus</name>
    <dbReference type="NCBI Taxonomy" id="392414"/>
    <lineage>
        <taxon>Bacteria</taxon>
        <taxon>Thermotogati</taxon>
        <taxon>Deinococcota</taxon>
        <taxon>Deinococci</taxon>
        <taxon>Deinococcales</taxon>
        <taxon>Deinococcaceae</taxon>
        <taxon>Deinococcus</taxon>
    </lineage>
</organism>
<evidence type="ECO:0000313" key="2">
    <source>
        <dbReference type="EMBL" id="GGJ26534.1"/>
    </source>
</evidence>
<evidence type="ECO:0000313" key="3">
    <source>
        <dbReference type="Proteomes" id="UP000632222"/>
    </source>
</evidence>
<dbReference type="Proteomes" id="UP000632222">
    <property type="component" value="Unassembled WGS sequence"/>
</dbReference>
<dbReference type="EMBL" id="BMOD01000002">
    <property type="protein sequence ID" value="GGJ26534.1"/>
    <property type="molecule type" value="Genomic_DNA"/>
</dbReference>
<gene>
    <name evidence="2" type="ORF">GCM10008938_10900</name>
</gene>
<keyword evidence="1" id="KW-0472">Membrane</keyword>
<comment type="caution">
    <text evidence="2">The sequence shown here is derived from an EMBL/GenBank/DDBJ whole genome shotgun (WGS) entry which is preliminary data.</text>
</comment>
<accession>A0ABQ2CYL9</accession>
<keyword evidence="1" id="KW-0812">Transmembrane</keyword>
<protein>
    <recommendedName>
        <fullName evidence="4">5-bromo-4-chloroindolyl phosphate hydrolase</fullName>
    </recommendedName>
</protein>
<proteinExistence type="predicted"/>
<feature type="transmembrane region" description="Helical" evidence="1">
    <location>
        <begin position="12"/>
        <end position="37"/>
    </location>
</feature>
<name>A0ABQ2CYL9_9DEIO</name>
<keyword evidence="3" id="KW-1185">Reference proteome</keyword>
<sequence length="197" mass="22040">MNLFLYLYSRKNLVGTTLALVGLLLYFVGINSLWYVIIPGLYLIGVTITPQETYGSQRKQVSDQEIRNHLDTVIQSYRKKLPKEAIEKVETIESLIDELLPRLKPLGGSKEAYSVRQMALDYLPTTLQNYVNLPSAFANLHPIKDGKTAKVILLEQLDVLESGMQALTASVLSGDAQKMLANGLFLEDSFKQGESFL</sequence>
<dbReference type="RefSeq" id="WP_189001047.1">
    <property type="nucleotide sequence ID" value="NZ_BMOD01000002.1"/>
</dbReference>
<evidence type="ECO:0008006" key="4">
    <source>
        <dbReference type="Google" id="ProtNLM"/>
    </source>
</evidence>
<reference evidence="3" key="1">
    <citation type="journal article" date="2019" name="Int. J. Syst. Evol. Microbiol.">
        <title>The Global Catalogue of Microorganisms (GCM) 10K type strain sequencing project: providing services to taxonomists for standard genome sequencing and annotation.</title>
        <authorList>
            <consortium name="The Broad Institute Genomics Platform"/>
            <consortium name="The Broad Institute Genome Sequencing Center for Infectious Disease"/>
            <person name="Wu L."/>
            <person name="Ma J."/>
        </authorList>
    </citation>
    <scope>NUCLEOTIDE SEQUENCE [LARGE SCALE GENOMIC DNA]</scope>
    <source>
        <strain evidence="3">JCM 14370</strain>
    </source>
</reference>
<evidence type="ECO:0000256" key="1">
    <source>
        <dbReference type="SAM" id="Phobius"/>
    </source>
</evidence>